<name>A0A9W6NL94_9ACTN</name>
<dbReference type="Proteomes" id="UP001143480">
    <property type="component" value="Unassembled WGS sequence"/>
</dbReference>
<proteinExistence type="predicted"/>
<dbReference type="AlphaFoldDB" id="A0A9W6NL94"/>
<dbReference type="RefSeq" id="WP_261965339.1">
    <property type="nucleotide sequence ID" value="NZ_BAAAXA010000001.1"/>
</dbReference>
<sequence>MRTFGAVRRVSLGCATAAIALLLAAYAATAATMIVAVAALALAALVTQLPRSPAPVPGPAPRRDRLLDTVAAGAVAAVIAGVDLLLAARLVGLAVLAPAAPADTDGIELALLAADIRSVGQLHVVRLAHDELMVTARVGLPADADVAAALHRARAHIRDFVPAARHIYLQPESSP</sequence>
<keyword evidence="2" id="KW-0732">Signal</keyword>
<evidence type="ECO:0000256" key="1">
    <source>
        <dbReference type="SAM" id="Phobius"/>
    </source>
</evidence>
<evidence type="ECO:0000313" key="4">
    <source>
        <dbReference type="Proteomes" id="UP001143480"/>
    </source>
</evidence>
<evidence type="ECO:0000313" key="3">
    <source>
        <dbReference type="EMBL" id="GLL00642.1"/>
    </source>
</evidence>
<keyword evidence="1" id="KW-1133">Transmembrane helix</keyword>
<feature type="signal peptide" evidence="2">
    <location>
        <begin position="1"/>
        <end position="30"/>
    </location>
</feature>
<reference evidence="3" key="2">
    <citation type="submission" date="2023-01" db="EMBL/GenBank/DDBJ databases">
        <authorList>
            <person name="Sun Q."/>
            <person name="Evtushenko L."/>
        </authorList>
    </citation>
    <scope>NUCLEOTIDE SEQUENCE</scope>
    <source>
        <strain evidence="3">VKM Ac-1321</strain>
    </source>
</reference>
<feature type="transmembrane region" description="Helical" evidence="1">
    <location>
        <begin position="67"/>
        <end position="86"/>
    </location>
</feature>
<dbReference type="EMBL" id="BSFP01000009">
    <property type="protein sequence ID" value="GLL00642.1"/>
    <property type="molecule type" value="Genomic_DNA"/>
</dbReference>
<accession>A0A9W6NL94</accession>
<gene>
    <name evidence="3" type="ORF">GCM10017581_023830</name>
</gene>
<evidence type="ECO:0000256" key="2">
    <source>
        <dbReference type="SAM" id="SignalP"/>
    </source>
</evidence>
<protein>
    <recommendedName>
        <fullName evidence="5">Cation diffusion facilitator family transporter</fullName>
    </recommendedName>
</protein>
<feature type="chain" id="PRO_5040769465" description="Cation diffusion facilitator family transporter" evidence="2">
    <location>
        <begin position="31"/>
        <end position="175"/>
    </location>
</feature>
<evidence type="ECO:0008006" key="5">
    <source>
        <dbReference type="Google" id="ProtNLM"/>
    </source>
</evidence>
<reference evidence="3" key="1">
    <citation type="journal article" date="2014" name="Int. J. Syst. Evol. Microbiol.">
        <title>Complete genome sequence of Corynebacterium casei LMG S-19264T (=DSM 44701T), isolated from a smear-ripened cheese.</title>
        <authorList>
            <consortium name="US DOE Joint Genome Institute (JGI-PGF)"/>
            <person name="Walter F."/>
            <person name="Albersmeier A."/>
            <person name="Kalinowski J."/>
            <person name="Ruckert C."/>
        </authorList>
    </citation>
    <scope>NUCLEOTIDE SEQUENCE</scope>
    <source>
        <strain evidence="3">VKM Ac-1321</strain>
    </source>
</reference>
<keyword evidence="1" id="KW-0472">Membrane</keyword>
<organism evidence="3 4">
    <name type="scientific">Dactylosporangium matsuzakiense</name>
    <dbReference type="NCBI Taxonomy" id="53360"/>
    <lineage>
        <taxon>Bacteria</taxon>
        <taxon>Bacillati</taxon>
        <taxon>Actinomycetota</taxon>
        <taxon>Actinomycetes</taxon>
        <taxon>Micromonosporales</taxon>
        <taxon>Micromonosporaceae</taxon>
        <taxon>Dactylosporangium</taxon>
    </lineage>
</organism>
<keyword evidence="4" id="KW-1185">Reference proteome</keyword>
<comment type="caution">
    <text evidence="3">The sequence shown here is derived from an EMBL/GenBank/DDBJ whole genome shotgun (WGS) entry which is preliminary data.</text>
</comment>
<keyword evidence="1" id="KW-0812">Transmembrane</keyword>